<proteinExistence type="predicted"/>
<evidence type="ECO:0000313" key="2">
    <source>
        <dbReference type="Proteomes" id="UP000223366"/>
    </source>
</evidence>
<gene>
    <name evidence="1" type="ORF">COK99_13670</name>
</gene>
<dbReference type="RefSeq" id="WP_097961278.1">
    <property type="nucleotide sequence ID" value="NZ_NUHS01000030.1"/>
</dbReference>
<evidence type="ECO:0008006" key="3">
    <source>
        <dbReference type="Google" id="ProtNLM"/>
    </source>
</evidence>
<reference evidence="1 2" key="1">
    <citation type="submission" date="2017-09" db="EMBL/GenBank/DDBJ databases">
        <title>Large-scale bioinformatics analysis of Bacillus genomes uncovers conserved roles of natural products in bacterial physiology.</title>
        <authorList>
            <consortium name="Agbiome Team Llc"/>
            <person name="Bleich R.M."/>
            <person name="Grubbs K.J."/>
            <person name="Santa Maria K.C."/>
            <person name="Allen S.E."/>
            <person name="Farag S."/>
            <person name="Shank E.A."/>
            <person name="Bowers A."/>
        </authorList>
    </citation>
    <scope>NUCLEOTIDE SEQUENCE [LARGE SCALE GENOMIC DNA]</scope>
    <source>
        <strain evidence="1 2">AFS060060</strain>
    </source>
</reference>
<comment type="caution">
    <text evidence="1">The sequence shown here is derived from an EMBL/GenBank/DDBJ whole genome shotgun (WGS) entry which is preliminary data.</text>
</comment>
<dbReference type="Proteomes" id="UP000223366">
    <property type="component" value="Unassembled WGS sequence"/>
</dbReference>
<accession>A0A9X7GDT5</accession>
<protein>
    <recommendedName>
        <fullName evidence="3">DUF3908 domain-containing protein</fullName>
    </recommendedName>
</protein>
<dbReference type="InterPro" id="IPR025020">
    <property type="entry name" value="DUF3908"/>
</dbReference>
<evidence type="ECO:0000313" key="1">
    <source>
        <dbReference type="EMBL" id="PFV31274.1"/>
    </source>
</evidence>
<dbReference type="EMBL" id="NVDU01000026">
    <property type="protein sequence ID" value="PFV31274.1"/>
    <property type="molecule type" value="Genomic_DNA"/>
</dbReference>
<dbReference type="AlphaFoldDB" id="A0A9X7GDT5"/>
<sequence length="137" mass="16139">MAINMKTIEEWIVESNTRHEEDFGHVVEEMKEVCVGLDNATLIYTKNVFCFGKKVEVFFFFQDHVVIGQEKDEYIEIEKLKYDDITNSNLRTNDKNTTLELKFANGQSINLDSLNDNYGTKNWLFARQIKSIFKLIW</sequence>
<dbReference type="Pfam" id="PF13048">
    <property type="entry name" value="DUF3908"/>
    <property type="match status" value="1"/>
</dbReference>
<organism evidence="1 2">
    <name type="scientific">Bacillus thuringiensis</name>
    <dbReference type="NCBI Taxonomy" id="1428"/>
    <lineage>
        <taxon>Bacteria</taxon>
        <taxon>Bacillati</taxon>
        <taxon>Bacillota</taxon>
        <taxon>Bacilli</taxon>
        <taxon>Bacillales</taxon>
        <taxon>Bacillaceae</taxon>
        <taxon>Bacillus</taxon>
        <taxon>Bacillus cereus group</taxon>
    </lineage>
</organism>
<name>A0A9X7GDT5_BACTU</name>